<proteinExistence type="predicted"/>
<protein>
    <submittedName>
        <fullName evidence="2">Uncharacterized protein</fullName>
    </submittedName>
</protein>
<feature type="transmembrane region" description="Helical" evidence="1">
    <location>
        <begin position="41"/>
        <end position="57"/>
    </location>
</feature>
<evidence type="ECO:0000313" key="3">
    <source>
        <dbReference type="Proteomes" id="UP000887458"/>
    </source>
</evidence>
<dbReference type="EMBL" id="NJHN03000047">
    <property type="protein sequence ID" value="KAH9420863.1"/>
    <property type="molecule type" value="Genomic_DNA"/>
</dbReference>
<feature type="transmembrane region" description="Helical" evidence="1">
    <location>
        <begin position="12"/>
        <end position="35"/>
    </location>
</feature>
<organism evidence="2 3">
    <name type="scientific">Dermatophagoides pteronyssinus</name>
    <name type="common">European house dust mite</name>
    <dbReference type="NCBI Taxonomy" id="6956"/>
    <lineage>
        <taxon>Eukaryota</taxon>
        <taxon>Metazoa</taxon>
        <taxon>Ecdysozoa</taxon>
        <taxon>Arthropoda</taxon>
        <taxon>Chelicerata</taxon>
        <taxon>Arachnida</taxon>
        <taxon>Acari</taxon>
        <taxon>Acariformes</taxon>
        <taxon>Sarcoptiformes</taxon>
        <taxon>Astigmata</taxon>
        <taxon>Psoroptidia</taxon>
        <taxon>Analgoidea</taxon>
        <taxon>Pyroglyphidae</taxon>
        <taxon>Dermatophagoidinae</taxon>
        <taxon>Dermatophagoides</taxon>
    </lineage>
</organism>
<accession>A0ABQ8JE38</accession>
<keyword evidence="1" id="KW-0472">Membrane</keyword>
<sequence>MNTTWRINNIVGYIYISSSITFIIIVQCFDYRIILYFQNENFIKLFPSGSLLIFYFIQKKKIN</sequence>
<keyword evidence="3" id="KW-1185">Reference proteome</keyword>
<name>A0ABQ8JE38_DERPT</name>
<evidence type="ECO:0000256" key="1">
    <source>
        <dbReference type="SAM" id="Phobius"/>
    </source>
</evidence>
<keyword evidence="1" id="KW-1133">Transmembrane helix</keyword>
<evidence type="ECO:0000313" key="2">
    <source>
        <dbReference type="EMBL" id="KAH9420863.1"/>
    </source>
</evidence>
<keyword evidence="1" id="KW-0812">Transmembrane</keyword>
<dbReference type="Proteomes" id="UP000887458">
    <property type="component" value="Unassembled WGS sequence"/>
</dbReference>
<reference evidence="2 3" key="1">
    <citation type="journal article" date="2018" name="J. Allergy Clin. Immunol.">
        <title>High-quality assembly of Dermatophagoides pteronyssinus genome and transcriptome reveals a wide range of novel allergens.</title>
        <authorList>
            <person name="Liu X.Y."/>
            <person name="Yang K.Y."/>
            <person name="Wang M.Q."/>
            <person name="Kwok J.S."/>
            <person name="Zeng X."/>
            <person name="Yang Z."/>
            <person name="Xiao X.J."/>
            <person name="Lau C.P."/>
            <person name="Li Y."/>
            <person name="Huang Z.M."/>
            <person name="Ba J.G."/>
            <person name="Yim A.K."/>
            <person name="Ouyang C.Y."/>
            <person name="Ngai S.M."/>
            <person name="Chan T.F."/>
            <person name="Leung E.L."/>
            <person name="Liu L."/>
            <person name="Liu Z.G."/>
            <person name="Tsui S.K."/>
        </authorList>
    </citation>
    <scope>NUCLEOTIDE SEQUENCE [LARGE SCALE GENOMIC DNA]</scope>
    <source>
        <strain evidence="2">Derp</strain>
    </source>
</reference>
<comment type="caution">
    <text evidence="2">The sequence shown here is derived from an EMBL/GenBank/DDBJ whole genome shotgun (WGS) entry which is preliminary data.</text>
</comment>
<gene>
    <name evidence="2" type="ORF">DERP_001297</name>
</gene>
<reference evidence="2 3" key="2">
    <citation type="journal article" date="2022" name="Mol. Biol. Evol.">
        <title>Comparative Genomics Reveals Insights into the Divergent Evolution of Astigmatic Mites and Household Pest Adaptations.</title>
        <authorList>
            <person name="Xiong Q."/>
            <person name="Wan A.T."/>
            <person name="Liu X."/>
            <person name="Fung C.S."/>
            <person name="Xiao X."/>
            <person name="Malainual N."/>
            <person name="Hou J."/>
            <person name="Wang L."/>
            <person name="Wang M."/>
            <person name="Yang K.Y."/>
            <person name="Cui Y."/>
            <person name="Leung E.L."/>
            <person name="Nong W."/>
            <person name="Shin S.K."/>
            <person name="Au S.W."/>
            <person name="Jeong K.Y."/>
            <person name="Chew F.T."/>
            <person name="Hui J.H."/>
            <person name="Leung T.F."/>
            <person name="Tungtrongchitr A."/>
            <person name="Zhong N."/>
            <person name="Liu Z."/>
            <person name="Tsui S.K."/>
        </authorList>
    </citation>
    <scope>NUCLEOTIDE SEQUENCE [LARGE SCALE GENOMIC DNA]</scope>
    <source>
        <strain evidence="2">Derp</strain>
    </source>
</reference>